<name>A0A6G7PXB6_9BACT</name>
<dbReference type="PANTHER" id="PTHR43648:SF1">
    <property type="entry name" value="ELECTRON TRANSFER FLAVOPROTEIN BETA SUBUNIT LYSINE METHYLTRANSFERASE"/>
    <property type="match status" value="1"/>
</dbReference>
<evidence type="ECO:0000313" key="3">
    <source>
        <dbReference type="EMBL" id="QIJ72335.1"/>
    </source>
</evidence>
<dbReference type="SUPFAM" id="SSF53335">
    <property type="entry name" value="S-adenosyl-L-methionine-dependent methyltransferases"/>
    <property type="match status" value="1"/>
</dbReference>
<keyword evidence="2 3" id="KW-0808">Transferase</keyword>
<dbReference type="RefSeq" id="WP_166032553.1">
    <property type="nucleotide sequence ID" value="NZ_CP048877.1"/>
</dbReference>
<dbReference type="CDD" id="cd02440">
    <property type="entry name" value="AdoMet_MTases"/>
    <property type="match status" value="1"/>
</dbReference>
<protein>
    <submittedName>
        <fullName evidence="3">Methyltransferase</fullName>
    </submittedName>
</protein>
<keyword evidence="1 3" id="KW-0489">Methyltransferase</keyword>
<evidence type="ECO:0000256" key="2">
    <source>
        <dbReference type="ARBA" id="ARBA00022679"/>
    </source>
</evidence>
<dbReference type="Pfam" id="PF06325">
    <property type="entry name" value="PrmA"/>
    <property type="match status" value="1"/>
</dbReference>
<dbReference type="InterPro" id="IPR029063">
    <property type="entry name" value="SAM-dependent_MTases_sf"/>
</dbReference>
<gene>
    <name evidence="3" type="ORF">G4V39_08645</name>
</gene>
<reference evidence="3 4" key="1">
    <citation type="submission" date="2020-02" db="EMBL/GenBank/DDBJ databases">
        <title>Genome analysis of Thermosulfuriphilus ammonigenes ST65T, an anaerobic thermophilic chemolithoautotrophic bacterium isolated from a deep-sea hydrothermal vent.</title>
        <authorList>
            <person name="Slobodkina G."/>
            <person name="Allioux M."/>
            <person name="Merkel A."/>
            <person name="Alain K."/>
            <person name="Jebbar M."/>
            <person name="Slobodkin A."/>
        </authorList>
    </citation>
    <scope>NUCLEOTIDE SEQUENCE [LARGE SCALE GENOMIC DNA]</scope>
    <source>
        <strain evidence="3 4">ST65</strain>
    </source>
</reference>
<dbReference type="PANTHER" id="PTHR43648">
    <property type="entry name" value="ELECTRON TRANSFER FLAVOPROTEIN BETA SUBUNIT LYSINE METHYLTRANSFERASE"/>
    <property type="match status" value="1"/>
</dbReference>
<sequence>MTEDDLFFGEFSPSEPIEGLLITLAPPEPARRVLAQLPAPRWQREYQGEIRCLFPFKEGILLSLSRALKEAEDLQVETRLVNPPLKPCFKLAGLKVAFRASIPADIYLDPGPAFGSGHHPSTTLAAEALKALAPLEGRSLLDVGTGTGILALIGARLGASPVVALEPDKEALLRAYKNFQKNNLPPLTIAGYLPAVKGGFDIVVANLVPAVLTTAATELKERTKGVLIISGFRQEKMTEMIGLFEPFKPKWRQSLNGWGCLILTPS</sequence>
<dbReference type="GO" id="GO:0008276">
    <property type="term" value="F:protein methyltransferase activity"/>
    <property type="evidence" value="ECO:0007669"/>
    <property type="project" value="TreeGrafter"/>
</dbReference>
<dbReference type="EMBL" id="CP048877">
    <property type="protein sequence ID" value="QIJ72335.1"/>
    <property type="molecule type" value="Genomic_DNA"/>
</dbReference>
<organism evidence="3 4">
    <name type="scientific">Thermosulfuriphilus ammonigenes</name>
    <dbReference type="NCBI Taxonomy" id="1936021"/>
    <lineage>
        <taxon>Bacteria</taxon>
        <taxon>Pseudomonadati</taxon>
        <taxon>Thermodesulfobacteriota</taxon>
        <taxon>Thermodesulfobacteria</taxon>
        <taxon>Thermodesulfobacteriales</taxon>
        <taxon>Thermodesulfobacteriaceae</taxon>
        <taxon>Thermosulfuriphilus</taxon>
    </lineage>
</organism>
<dbReference type="Proteomes" id="UP000502179">
    <property type="component" value="Chromosome"/>
</dbReference>
<dbReference type="AlphaFoldDB" id="A0A6G7PXB6"/>
<keyword evidence="4" id="KW-1185">Reference proteome</keyword>
<dbReference type="KEGG" id="tav:G4V39_08645"/>
<dbReference type="GO" id="GO:0032259">
    <property type="term" value="P:methylation"/>
    <property type="evidence" value="ECO:0007669"/>
    <property type="project" value="UniProtKB-KW"/>
</dbReference>
<dbReference type="Gene3D" id="3.40.50.150">
    <property type="entry name" value="Vaccinia Virus protein VP39"/>
    <property type="match status" value="1"/>
</dbReference>
<evidence type="ECO:0000313" key="4">
    <source>
        <dbReference type="Proteomes" id="UP000502179"/>
    </source>
</evidence>
<proteinExistence type="predicted"/>
<dbReference type="InterPro" id="IPR050078">
    <property type="entry name" value="Ribosomal_L11_MeTrfase_PrmA"/>
</dbReference>
<accession>A0A6G7PXB6</accession>
<evidence type="ECO:0000256" key="1">
    <source>
        <dbReference type="ARBA" id="ARBA00022603"/>
    </source>
</evidence>